<comment type="caution">
    <text evidence="1">The sequence shown here is derived from an EMBL/GenBank/DDBJ whole genome shotgun (WGS) entry which is preliminary data.</text>
</comment>
<gene>
    <name evidence="1" type="ORF">GGD55_004013</name>
</gene>
<evidence type="ECO:0000313" key="1">
    <source>
        <dbReference type="EMBL" id="MBB5537297.1"/>
    </source>
</evidence>
<organism evidence="1 2">
    <name type="scientific">Rhizobium giardinii</name>
    <dbReference type="NCBI Taxonomy" id="56731"/>
    <lineage>
        <taxon>Bacteria</taxon>
        <taxon>Pseudomonadati</taxon>
        <taxon>Pseudomonadota</taxon>
        <taxon>Alphaproteobacteria</taxon>
        <taxon>Hyphomicrobiales</taxon>
        <taxon>Rhizobiaceae</taxon>
        <taxon>Rhizobium/Agrobacterium group</taxon>
        <taxon>Rhizobium</taxon>
    </lineage>
</organism>
<reference evidence="1 2" key="1">
    <citation type="submission" date="2020-08" db="EMBL/GenBank/DDBJ databases">
        <title>Genomic Encyclopedia of Type Strains, Phase IV (KMG-V): Genome sequencing to study the core and pangenomes of soil and plant-associated prokaryotes.</title>
        <authorList>
            <person name="Whitman W."/>
        </authorList>
    </citation>
    <scope>NUCLEOTIDE SEQUENCE [LARGE SCALE GENOMIC DNA]</scope>
    <source>
        <strain evidence="1 2">SEMIA 4084</strain>
    </source>
</reference>
<dbReference type="AlphaFoldDB" id="A0A7W8UEX0"/>
<accession>A0A7W8UEX0</accession>
<dbReference type="EMBL" id="JACHBK010000009">
    <property type="protein sequence ID" value="MBB5537297.1"/>
    <property type="molecule type" value="Genomic_DNA"/>
</dbReference>
<proteinExistence type="predicted"/>
<dbReference type="Proteomes" id="UP000585507">
    <property type="component" value="Unassembled WGS sequence"/>
</dbReference>
<evidence type="ECO:0000313" key="2">
    <source>
        <dbReference type="Proteomes" id="UP000585507"/>
    </source>
</evidence>
<name>A0A7W8UEX0_9HYPH</name>
<sequence>MTEKNYVVTADIMNRDEDGLNPQDGSQLYKLYQTRKTWTFPATEAIGTIMERVDNHIAMNEYLLSVTVTEDRVSHYRKRATD</sequence>
<dbReference type="RefSeq" id="WP_018329485.1">
    <property type="nucleotide sequence ID" value="NZ_JACHBK010000009.1"/>
</dbReference>
<protein>
    <submittedName>
        <fullName evidence="1">Uncharacterized protein</fullName>
    </submittedName>
</protein>
<keyword evidence="2" id="KW-1185">Reference proteome</keyword>